<dbReference type="AlphaFoldDB" id="A0A381YI36"/>
<proteinExistence type="predicted"/>
<evidence type="ECO:0000313" key="1">
    <source>
        <dbReference type="EMBL" id="SVA76087.1"/>
    </source>
</evidence>
<protein>
    <submittedName>
        <fullName evidence="1">Uncharacterized protein</fullName>
    </submittedName>
</protein>
<feature type="non-terminal residue" evidence="1">
    <location>
        <position position="1"/>
    </location>
</feature>
<accession>A0A381YI36</accession>
<gene>
    <name evidence="1" type="ORF">METZ01_LOCUS128941</name>
</gene>
<reference evidence="1" key="1">
    <citation type="submission" date="2018-05" db="EMBL/GenBank/DDBJ databases">
        <authorList>
            <person name="Lanie J.A."/>
            <person name="Ng W.-L."/>
            <person name="Kazmierczak K.M."/>
            <person name="Andrzejewski T.M."/>
            <person name="Davidsen T.M."/>
            <person name="Wayne K.J."/>
            <person name="Tettelin H."/>
            <person name="Glass J.I."/>
            <person name="Rusch D."/>
            <person name="Podicherti R."/>
            <person name="Tsui H.-C.T."/>
            <person name="Winkler M.E."/>
        </authorList>
    </citation>
    <scope>NUCLEOTIDE SEQUENCE</scope>
</reference>
<organism evidence="1">
    <name type="scientific">marine metagenome</name>
    <dbReference type="NCBI Taxonomy" id="408172"/>
    <lineage>
        <taxon>unclassified sequences</taxon>
        <taxon>metagenomes</taxon>
        <taxon>ecological metagenomes</taxon>
    </lineage>
</organism>
<dbReference type="EMBL" id="UINC01018174">
    <property type="protein sequence ID" value="SVA76087.1"/>
    <property type="molecule type" value="Genomic_DNA"/>
</dbReference>
<name>A0A381YI36_9ZZZZ</name>
<sequence length="23" mass="2745">WMNLERQNIYLLIINKSQKIGGL</sequence>